<dbReference type="PANTHER" id="PTHR30032">
    <property type="entry name" value="N-ACETYLMURAMOYL-L-ALANINE AMIDASE-RELATED"/>
    <property type="match status" value="1"/>
</dbReference>
<dbReference type="PANTHER" id="PTHR30032:SF4">
    <property type="entry name" value="AMIDASE ENHANCER"/>
    <property type="match status" value="1"/>
</dbReference>
<accession>A0ABZ2N5D6</accession>
<organism evidence="3 4">
    <name type="scientific">Bacillus kandeliae</name>
    <dbReference type="NCBI Taxonomy" id="3129297"/>
    <lineage>
        <taxon>Bacteria</taxon>
        <taxon>Bacillati</taxon>
        <taxon>Bacillota</taxon>
        <taxon>Bacilli</taxon>
        <taxon>Bacillales</taxon>
        <taxon>Bacillaceae</taxon>
        <taxon>Bacillus</taxon>
    </lineage>
</organism>
<dbReference type="RefSeq" id="WP_338751969.1">
    <property type="nucleotide sequence ID" value="NZ_CP147404.1"/>
</dbReference>
<keyword evidence="1" id="KW-0472">Membrane</keyword>
<dbReference type="InterPro" id="IPR014225">
    <property type="entry name" value="Spore_II_D_firmicutes"/>
</dbReference>
<evidence type="ECO:0000313" key="4">
    <source>
        <dbReference type="Proteomes" id="UP001387364"/>
    </source>
</evidence>
<feature type="domain" description="Sporulation stage II protein D amidase enhancer LytB N-terminal" evidence="2">
    <location>
        <begin position="65"/>
        <end position="167"/>
    </location>
</feature>
<dbReference type="InterPro" id="IPR013693">
    <property type="entry name" value="SpoIID/LytB_N"/>
</dbReference>
<dbReference type="NCBIfam" id="TIGR02870">
    <property type="entry name" value="spore_II_D"/>
    <property type="match status" value="1"/>
</dbReference>
<keyword evidence="1" id="KW-1133">Transmembrane helix</keyword>
<sequence>MEKQRHSLWFIIAALFFTAIVIPSLLVLTFSPKEEEEVAMKETNKTTPNAPAEEPAVEVAVFRSKSQQIENFPLEQYVAGVVAAEMPAEFEKEALKAQALTARTFIIKHMTNGKTVSKGQAHVTDTVNHQVFKTKDELKKIWGNDFSWKWKKINEAVKETKGEIITHDGAPITASFFSTSNGYTENSEDYWGQPLPYLKSVKSPWDEHSPKYRTQLQLPLSEFERKLGVSINEGQEAGTIMERTSGQRIAKVKIGNKELSGREVREKLQLPSSDFSWIVKDDEVIISTKGYGHGVGMSQYGANGMAKEGKNHQQIIHHYYQKIKIDKVDQYVNEIMTVKK</sequence>
<evidence type="ECO:0000313" key="3">
    <source>
        <dbReference type="EMBL" id="WXB92938.1"/>
    </source>
</evidence>
<protein>
    <submittedName>
        <fullName evidence="3">Stage II sporulation protein D</fullName>
    </submittedName>
</protein>
<name>A0ABZ2N5D6_9BACI</name>
<dbReference type="Proteomes" id="UP001387364">
    <property type="component" value="Chromosome"/>
</dbReference>
<proteinExistence type="predicted"/>
<feature type="transmembrane region" description="Helical" evidence="1">
    <location>
        <begin position="7"/>
        <end position="30"/>
    </location>
</feature>
<dbReference type="InterPro" id="IPR013486">
    <property type="entry name" value="SpoIID/LytB"/>
</dbReference>
<keyword evidence="4" id="KW-1185">Reference proteome</keyword>
<evidence type="ECO:0000256" key="1">
    <source>
        <dbReference type="SAM" id="Phobius"/>
    </source>
</evidence>
<gene>
    <name evidence="3" type="primary">spoIID</name>
    <name evidence="3" type="ORF">WDJ61_17195</name>
</gene>
<evidence type="ECO:0000259" key="2">
    <source>
        <dbReference type="Pfam" id="PF08486"/>
    </source>
</evidence>
<dbReference type="EMBL" id="CP147404">
    <property type="protein sequence ID" value="WXB92938.1"/>
    <property type="molecule type" value="Genomic_DNA"/>
</dbReference>
<keyword evidence="1" id="KW-0812">Transmembrane</keyword>
<dbReference type="NCBIfam" id="TIGR02669">
    <property type="entry name" value="SpoIID_LytB"/>
    <property type="match status" value="1"/>
</dbReference>
<dbReference type="InterPro" id="IPR051922">
    <property type="entry name" value="Bact_Sporulation_Assoc"/>
</dbReference>
<reference evidence="3 4" key="1">
    <citation type="submission" date="2024-02" db="EMBL/GenBank/DDBJ databases">
        <title>Seven novel Bacillus-like species.</title>
        <authorList>
            <person name="Liu G."/>
        </authorList>
    </citation>
    <scope>NUCLEOTIDE SEQUENCE [LARGE SCALE GENOMIC DNA]</scope>
    <source>
        <strain evidence="3 4">FJAT-52991</strain>
    </source>
</reference>
<dbReference type="Pfam" id="PF08486">
    <property type="entry name" value="SpoIID"/>
    <property type="match status" value="1"/>
</dbReference>